<evidence type="ECO:0000313" key="1">
    <source>
        <dbReference type="EMBL" id="MPM31530.1"/>
    </source>
</evidence>
<name>A0A644YSK9_9ZZZZ</name>
<reference evidence="1" key="1">
    <citation type="submission" date="2019-08" db="EMBL/GenBank/DDBJ databases">
        <authorList>
            <person name="Kucharzyk K."/>
            <person name="Murdoch R.W."/>
            <person name="Higgins S."/>
            <person name="Loffler F."/>
        </authorList>
    </citation>
    <scope>NUCLEOTIDE SEQUENCE</scope>
</reference>
<dbReference type="EMBL" id="VSSQ01006099">
    <property type="protein sequence ID" value="MPM31530.1"/>
    <property type="molecule type" value="Genomic_DNA"/>
</dbReference>
<accession>A0A644YSK9</accession>
<proteinExistence type="predicted"/>
<dbReference type="AlphaFoldDB" id="A0A644YSK9"/>
<sequence>MNLHPQKNYVIVSNISNDSEEYHDESSIQGSMAMD</sequence>
<gene>
    <name evidence="1" type="ORF">SDC9_78085</name>
</gene>
<protein>
    <submittedName>
        <fullName evidence="1">Uncharacterized protein</fullName>
    </submittedName>
</protein>
<organism evidence="1">
    <name type="scientific">bioreactor metagenome</name>
    <dbReference type="NCBI Taxonomy" id="1076179"/>
    <lineage>
        <taxon>unclassified sequences</taxon>
        <taxon>metagenomes</taxon>
        <taxon>ecological metagenomes</taxon>
    </lineage>
</organism>
<comment type="caution">
    <text evidence="1">The sequence shown here is derived from an EMBL/GenBank/DDBJ whole genome shotgun (WGS) entry which is preliminary data.</text>
</comment>